<reference evidence="3" key="1">
    <citation type="journal article" date="2013" name="Proc. Natl. Acad. Sci. U.S.A.">
        <title>Improving the coverage of the cyanobacterial phylum using diversity-driven genome sequencing.</title>
        <authorList>
            <person name="Shih P.M."/>
            <person name="Wu D."/>
            <person name="Latifi A."/>
            <person name="Axen S.D."/>
            <person name="Fewer D.P."/>
            <person name="Talla E."/>
            <person name="Calteau A."/>
            <person name="Cai F."/>
            <person name="Tandeau de Marsac N."/>
            <person name="Rippka R."/>
            <person name="Herdman M."/>
            <person name="Sivonen K."/>
            <person name="Coursin T."/>
            <person name="Laurent T."/>
            <person name="Goodwin L."/>
            <person name="Nolan M."/>
            <person name="Davenport K.W."/>
            <person name="Han C.S."/>
            <person name="Rubin E.M."/>
            <person name="Eisen J.A."/>
            <person name="Woyke T."/>
            <person name="Gugger M."/>
            <person name="Kerfeld C.A."/>
        </authorList>
    </citation>
    <scope>NUCLEOTIDE SEQUENCE [LARGE SCALE GENOMIC DNA]</scope>
    <source>
        <strain evidence="3">ATCC 29371 / PCC 7437</strain>
    </source>
</reference>
<dbReference type="eggNOG" id="ENOG5032S0B">
    <property type="taxonomic scope" value="Bacteria"/>
</dbReference>
<evidence type="ECO:0008006" key="4">
    <source>
        <dbReference type="Google" id="ProtNLM"/>
    </source>
</evidence>
<dbReference type="AlphaFoldDB" id="K9XYJ9"/>
<gene>
    <name evidence="2" type="ordered locus">Sta7437_3250</name>
</gene>
<dbReference type="STRING" id="111780.Sta7437_3250"/>
<organism evidence="2 3">
    <name type="scientific">Stanieria cyanosphaera (strain ATCC 29371 / PCC 7437)</name>
    <dbReference type="NCBI Taxonomy" id="111780"/>
    <lineage>
        <taxon>Bacteria</taxon>
        <taxon>Bacillati</taxon>
        <taxon>Cyanobacteriota</taxon>
        <taxon>Cyanophyceae</taxon>
        <taxon>Pleurocapsales</taxon>
        <taxon>Dermocarpellaceae</taxon>
        <taxon>Stanieria</taxon>
    </lineage>
</organism>
<dbReference type="EMBL" id="CP003653">
    <property type="protein sequence ID" value="AFZ36757.1"/>
    <property type="molecule type" value="Genomic_DNA"/>
</dbReference>
<dbReference type="OrthoDB" id="565202at2"/>
<sequence>MSPNNSSQIKDDEQIAQVLVEVERSLDELQERYTQVKQDWQTYSQLLQQQQQLKQLQKNNLAKEPIKTELKHLQQKLAEVQFNLESRLLINFSPFWQVVRFVGLGIVIGWLLKTWAR</sequence>
<evidence type="ECO:0000256" key="1">
    <source>
        <dbReference type="SAM" id="Coils"/>
    </source>
</evidence>
<dbReference type="HOGENOM" id="CLU_152526_0_0_3"/>
<accession>K9XYJ9</accession>
<dbReference type="KEGG" id="scs:Sta7437_3250"/>
<dbReference type="Proteomes" id="UP000010473">
    <property type="component" value="Chromosome"/>
</dbReference>
<feature type="coiled-coil region" evidence="1">
    <location>
        <begin position="12"/>
        <end position="39"/>
    </location>
</feature>
<keyword evidence="3" id="KW-1185">Reference proteome</keyword>
<protein>
    <recommendedName>
        <fullName evidence="4">DUF2203 domain-containing protein</fullName>
    </recommendedName>
</protein>
<name>K9XYJ9_STAC7</name>
<proteinExistence type="predicted"/>
<keyword evidence="1" id="KW-0175">Coiled coil</keyword>
<evidence type="ECO:0000313" key="3">
    <source>
        <dbReference type="Proteomes" id="UP000010473"/>
    </source>
</evidence>
<dbReference type="RefSeq" id="WP_015194419.1">
    <property type="nucleotide sequence ID" value="NC_019748.1"/>
</dbReference>
<evidence type="ECO:0000313" key="2">
    <source>
        <dbReference type="EMBL" id="AFZ36757.1"/>
    </source>
</evidence>